<sequence>MAPYALFRKLWPAALCLVEVASAADGYVHLPFSRPQLKDLDLGNNGSRTLSDYVVPYLVQAQVGTPPQDFSLLISPTSTDTWVVDATTEYCDPQYYQHYYNEDVESDNVHKCVWGSFNQSESSTYRNANSRYDEFDAVTFSGYARGTNFTDKLVVGDLTFDNYPMGLVDQSNSWMGVLGLGHNYSDTLTRSSYSSDGTQGYYPTILDRMVSSGQISSPAYSIWLDSSEGASGSLLFGAIDKSRYTTDLLRVSATNPYALSGKFSVSVHSINTFRVGGPDGGRQGSLISNDLPIDVTIGMGELISFLPSDLVSNIASVVGATHDTTVGLYTIPCSAGISTSARLTFRLGGEGGPLLLAETPDLIIKPGVFNGQVSADKATELNSRILDLPDDTCVFGIQTWDDADTLDTYGSYSTSTGGTTSYYNLGNSLLRRSYLVFDLARQEFAVAPAAWVTDSPASPASSSAKSIDSSDDNIIPFSEYGAAIPESQYFCSDYEYYCPDDSINRGGGGGGLTHGDDASPTDEDYYFYGMRSSWKPISIALGVIFGTLVLVGLVVAGVLWKRVLRKDRRTMGLNISRDEEKRLMDNGGEGAGGGGGGGGGDAAQPMMMSPAAGDGAAAAGGAHGATVGGAASSGGPGLLPMIQEGREDDADPYLYLPARENEVSQVSEVPPVNEHANREQRLSAPDNLMDAPRSPSPLSEDGGMAGARAEAASPMSERLGTPPANESSRGKGKEKGKAVATENIGQAQ</sequence>
<evidence type="ECO:0000259" key="5">
    <source>
        <dbReference type="PROSITE" id="PS51767"/>
    </source>
</evidence>
<keyword evidence="3" id="KW-0812">Transmembrane</keyword>
<dbReference type="Gene3D" id="2.40.70.10">
    <property type="entry name" value="Acid Proteases"/>
    <property type="match status" value="2"/>
</dbReference>
<comment type="caution">
    <text evidence="6">The sequence shown here is derived from an EMBL/GenBank/DDBJ whole genome shotgun (WGS) entry which is preliminary data.</text>
</comment>
<gene>
    <name evidence="6" type="ORF">SMACR_06664</name>
</gene>
<evidence type="ECO:0000313" key="7">
    <source>
        <dbReference type="Proteomes" id="UP000433876"/>
    </source>
</evidence>
<keyword evidence="3" id="KW-1133">Transmembrane helix</keyword>
<feature type="compositionally biased region" description="Basic and acidic residues" evidence="2">
    <location>
        <begin position="728"/>
        <end position="737"/>
    </location>
</feature>
<evidence type="ECO:0000256" key="3">
    <source>
        <dbReference type="SAM" id="Phobius"/>
    </source>
</evidence>
<dbReference type="PROSITE" id="PS51767">
    <property type="entry name" value="PEPTIDASE_A1"/>
    <property type="match status" value="1"/>
</dbReference>
<dbReference type="Proteomes" id="UP000433876">
    <property type="component" value="Unassembled WGS sequence"/>
</dbReference>
<evidence type="ECO:0000256" key="4">
    <source>
        <dbReference type="SAM" id="SignalP"/>
    </source>
</evidence>
<dbReference type="PANTHER" id="PTHR47966:SF73">
    <property type="entry name" value="PEPTIDASE A1 DOMAIN-CONTAINING PROTEIN"/>
    <property type="match status" value="1"/>
</dbReference>
<reference evidence="6 7" key="1">
    <citation type="submission" date="2017-07" db="EMBL/GenBank/DDBJ databases">
        <title>Genome sequence of the Sordaria macrospora wild type strain R19027.</title>
        <authorList>
            <person name="Nowrousian M."/>
            <person name="Teichert I."/>
            <person name="Kueck U."/>
        </authorList>
    </citation>
    <scope>NUCLEOTIDE SEQUENCE [LARGE SCALE GENOMIC DNA]</scope>
    <source>
        <strain evidence="6 7">R19027</strain>
        <tissue evidence="6">Mycelium</tissue>
    </source>
</reference>
<keyword evidence="4" id="KW-0732">Signal</keyword>
<proteinExistence type="inferred from homology"/>
<feature type="domain" description="Peptidase A1" evidence="5">
    <location>
        <begin position="57"/>
        <end position="447"/>
    </location>
</feature>
<organism evidence="6 7">
    <name type="scientific">Sordaria macrospora</name>
    <dbReference type="NCBI Taxonomy" id="5147"/>
    <lineage>
        <taxon>Eukaryota</taxon>
        <taxon>Fungi</taxon>
        <taxon>Dikarya</taxon>
        <taxon>Ascomycota</taxon>
        <taxon>Pezizomycotina</taxon>
        <taxon>Sordariomycetes</taxon>
        <taxon>Sordariomycetidae</taxon>
        <taxon>Sordariales</taxon>
        <taxon>Sordariaceae</taxon>
        <taxon>Sordaria</taxon>
    </lineage>
</organism>
<dbReference type="InterPro" id="IPR001461">
    <property type="entry name" value="Aspartic_peptidase_A1"/>
</dbReference>
<feature type="chain" id="PRO_5035763807" description="Peptidase A1 domain-containing protein" evidence="4">
    <location>
        <begin position="24"/>
        <end position="748"/>
    </location>
</feature>
<dbReference type="GO" id="GO:0004190">
    <property type="term" value="F:aspartic-type endopeptidase activity"/>
    <property type="evidence" value="ECO:0007669"/>
    <property type="project" value="InterPro"/>
</dbReference>
<protein>
    <recommendedName>
        <fullName evidence="5">Peptidase A1 domain-containing protein</fullName>
    </recommendedName>
</protein>
<evidence type="ECO:0000256" key="1">
    <source>
        <dbReference type="ARBA" id="ARBA00007447"/>
    </source>
</evidence>
<comment type="similarity">
    <text evidence="1">Belongs to the peptidase A1 family.</text>
</comment>
<feature type="transmembrane region" description="Helical" evidence="3">
    <location>
        <begin position="537"/>
        <end position="560"/>
    </location>
</feature>
<feature type="compositionally biased region" description="Low complexity" evidence="2">
    <location>
        <begin position="611"/>
        <end position="620"/>
    </location>
</feature>
<evidence type="ECO:0000313" key="6">
    <source>
        <dbReference type="EMBL" id="KAA8632577.1"/>
    </source>
</evidence>
<dbReference type="InterPro" id="IPR021109">
    <property type="entry name" value="Peptidase_aspartic_dom_sf"/>
</dbReference>
<feature type="region of interest" description="Disordered" evidence="2">
    <location>
        <begin position="664"/>
        <end position="748"/>
    </location>
</feature>
<dbReference type="InterPro" id="IPR033121">
    <property type="entry name" value="PEPTIDASE_A1"/>
</dbReference>
<dbReference type="AlphaFoldDB" id="A0A8S8ZP43"/>
<name>A0A8S8ZP43_SORMA</name>
<dbReference type="Pfam" id="PF00026">
    <property type="entry name" value="Asp"/>
    <property type="match status" value="1"/>
</dbReference>
<accession>A0A8S8ZP43</accession>
<evidence type="ECO:0000256" key="2">
    <source>
        <dbReference type="SAM" id="MobiDB-lite"/>
    </source>
</evidence>
<feature type="region of interest" description="Disordered" evidence="2">
    <location>
        <begin position="580"/>
        <end position="633"/>
    </location>
</feature>
<dbReference type="VEuPathDB" id="FungiDB:SMAC_06664"/>
<dbReference type="EMBL" id="NMPR01000052">
    <property type="protein sequence ID" value="KAA8632577.1"/>
    <property type="molecule type" value="Genomic_DNA"/>
</dbReference>
<dbReference type="OMA" id="YMVFDLA"/>
<feature type="compositionally biased region" description="Gly residues" evidence="2">
    <location>
        <begin position="621"/>
        <end position="633"/>
    </location>
</feature>
<dbReference type="SUPFAM" id="SSF50630">
    <property type="entry name" value="Acid proteases"/>
    <property type="match status" value="1"/>
</dbReference>
<dbReference type="PANTHER" id="PTHR47966">
    <property type="entry name" value="BETA-SITE APP-CLEAVING ENZYME, ISOFORM A-RELATED"/>
    <property type="match status" value="1"/>
</dbReference>
<feature type="compositionally biased region" description="Gly residues" evidence="2">
    <location>
        <begin position="587"/>
        <end position="601"/>
    </location>
</feature>
<keyword evidence="3" id="KW-0472">Membrane</keyword>
<feature type="signal peptide" evidence="4">
    <location>
        <begin position="1"/>
        <end position="23"/>
    </location>
</feature>
<dbReference type="GO" id="GO:0006508">
    <property type="term" value="P:proteolysis"/>
    <property type="evidence" value="ECO:0007669"/>
    <property type="project" value="InterPro"/>
</dbReference>
<dbReference type="PRINTS" id="PR00792">
    <property type="entry name" value="PEPSIN"/>
</dbReference>